<dbReference type="OrthoDB" id="3366897at2759"/>
<keyword evidence="3" id="KW-1185">Reference proteome</keyword>
<dbReference type="InterPro" id="IPR052660">
    <property type="entry name" value="Erythrocyte_Invasion_ImmMod"/>
</dbReference>
<dbReference type="Gene3D" id="2.60.120.200">
    <property type="match status" value="3"/>
</dbReference>
<dbReference type="EMBL" id="KZ819642">
    <property type="protein sequence ID" value="PWN86809.1"/>
    <property type="molecule type" value="Genomic_DNA"/>
</dbReference>
<dbReference type="InterPro" id="IPR013320">
    <property type="entry name" value="ConA-like_dom_sf"/>
</dbReference>
<feature type="compositionally biased region" description="Low complexity" evidence="1">
    <location>
        <begin position="505"/>
        <end position="555"/>
    </location>
</feature>
<feature type="compositionally biased region" description="Polar residues" evidence="1">
    <location>
        <begin position="96"/>
        <end position="109"/>
    </location>
</feature>
<dbReference type="PANTHER" id="PTHR16021">
    <property type="entry name" value="MANSC DOMAIN CONTAINING PROTEIN 1"/>
    <property type="match status" value="1"/>
</dbReference>
<dbReference type="InParanoid" id="A0A316YC41"/>
<feature type="region of interest" description="Disordered" evidence="1">
    <location>
        <begin position="70"/>
        <end position="109"/>
    </location>
</feature>
<feature type="compositionally biased region" description="Low complexity" evidence="1">
    <location>
        <begin position="70"/>
        <end position="81"/>
    </location>
</feature>
<gene>
    <name evidence="2" type="ORF">FA10DRAFT_304700</name>
</gene>
<dbReference type="SUPFAM" id="SSF49899">
    <property type="entry name" value="Concanavalin A-like lectins/glucanases"/>
    <property type="match status" value="2"/>
</dbReference>
<feature type="region of interest" description="Disordered" evidence="1">
    <location>
        <begin position="125"/>
        <end position="150"/>
    </location>
</feature>
<evidence type="ECO:0000313" key="2">
    <source>
        <dbReference type="EMBL" id="PWN86809.1"/>
    </source>
</evidence>
<accession>A0A316YC41</accession>
<dbReference type="GeneID" id="37047297"/>
<organism evidence="2 3">
    <name type="scientific">Acaromyces ingoldii</name>
    <dbReference type="NCBI Taxonomy" id="215250"/>
    <lineage>
        <taxon>Eukaryota</taxon>
        <taxon>Fungi</taxon>
        <taxon>Dikarya</taxon>
        <taxon>Basidiomycota</taxon>
        <taxon>Ustilaginomycotina</taxon>
        <taxon>Exobasidiomycetes</taxon>
        <taxon>Exobasidiales</taxon>
        <taxon>Cryptobasidiaceae</taxon>
        <taxon>Acaromyces</taxon>
    </lineage>
</organism>
<name>A0A316YC41_9BASI</name>
<evidence type="ECO:0000256" key="1">
    <source>
        <dbReference type="SAM" id="MobiDB-lite"/>
    </source>
</evidence>
<proteinExistence type="predicted"/>
<dbReference type="PANTHER" id="PTHR16021:SF13">
    <property type="entry name" value="ETS DOMAIN-CONTAINING PROTEIN-RELATED"/>
    <property type="match status" value="1"/>
</dbReference>
<dbReference type="STRING" id="215250.A0A316YC41"/>
<dbReference type="Proteomes" id="UP000245768">
    <property type="component" value="Unassembled WGS sequence"/>
</dbReference>
<protein>
    <submittedName>
        <fullName evidence="2">Uncharacterized protein</fullName>
    </submittedName>
</protein>
<sequence>MSLPLEEDLNRTTYKGSQRAPGTYLTTRLVTHAGVPVAFAIRQGQARVAKKTAVQSKTDDQLKTAVQSNTTTVQSNTTVVQPKTDAQLKKDVQPKTDVQSVTPDSKASNDMQKVPIFEYVVLQPSASSSADDKPPAGKSVGGKTRAGDRLDAQGWSADPILVPFPNEVRIVGQEAVPTYIVPTLDNSGSPTDSAGFPLDDKVDQWMSSTQCLTYMPRGENGNLDVKDFHFEVLSDGEYIYLFRAGQGTETKCANGQVQSSDLDGLLNGHLLCDRFVLNEGRLDRVVESRFRRSGQRALPANDKDTLGARSIDNVPFYEPTLVLQFAGKLTHARFSVVSNPTTAPDTRKWLFVLGQKDETQVDVVTVDASASGLFDLHGKRFYECKNDHPRIFDSQPGVCTAAVGKAGATCGKNKKLVITQKRVSERAISTTARNGLQLTKPIDLETFAAGFCFEAWVCLGDEPSVVSNTSSTNVIKPATTPSPAPVKTSSATPSIVPAKTTSSQTPVTAPAVAPAKAPSTAPAEAPTTAPATAPAKTSSAAPTQTTTASGQTPTTAPTPKPTTTPGTGPVTAPATATAKATTTTTAAASAKAPNSNGIAANGTSTNGTAANGTAAKSTATIASAVNGTAGSGIVPASPSSQDLLVAGEAPTPTRLFIDADLCLCLHVKGTQVARIAVPLQRKTWHHVALSRRKGKVVGSWQYTVVLDGEEEASSPEAIDTGGKISHIAPGFIGQLDEVRLWRTGLSAAAIKARCGLRLVQASMLEACWHLDEGSGTFAYDSGSNANHLKLLGSCTWSVSKAPLLPPTGLNRRTIRLGGGMKVAGGLSVCRYSEQISINKAGDSKAAKDDGKKQKRTMRILLVMLITANKDNKLATFDVVLLDDGSLCDWPGLISLIPDPAPAANKTSTVALPAAACISTSAEGHPVFFGLHDAGRLSCDDNPTAIFDSAVGTLSIYYRSKIQGLSAVMYSTSRSLTFHDIGNLRVLPRLRTAESYVISIADNPSDKRVINVQVTANTINGTKVVEGWRALPTATRDIINIVNGEQKEQISLGRIKAFKGDLVDKKNHHVTVVLAEPLKVSIRACASLVSDDIFVTAVDAVSSGQSEIKVWWPPYHSPTSGKDGKAPLLEAEADIACLYYDQEHLFAVSGIEEDDTKQGSALISLSRTPPASSPEKPLDKDDPTFMDKLLDEPVKTATIPVTFSGEKSVPTLSSPRRSTALQMTGTYALTSMKSVLPTEPTKALTVETWLRCDKIAKSSTVLAYRCDKASEGTSVVAVVNQVEVDKERYKLVCNINSHLLAVSHSSFQLKRWNHVALMHQKATDLQFDGSNYVTLGTAQDLTSPSYTITLSLSIDEKQGGEVTVLQHGHAIRIFLVDGKPVISFDCQNGERPATMKTVTIDLALQPKTAYKLAFRRKHFEEFDSNQKKSVKVLLLGACLYESGQTKPIRENWGLQEFDVRALLGPSDDLKKVPPRGSVKTYVDLVNYLRGDPWTNWDGGAENCSPISAEEHASMWLGGTPSTKDASSGFKGTIGHVKIYSSALEKLDLQALARGAGEDKSLISAWYFDEQETKSTVAFDDKKRNDAKLVGRPKRVPARFVSDSLLRCLVNGSEAKGEELPATGENIRLLQPVGPFQITLGNHLQGNGNLRYLAQENYYTGQLDELRIWDEVRTRAAIVDNMNTSLSDQPSSLKAYYSFDDEEDDKLVVKDASATCSHLSALRTVAIARCASSAPVGKDAPCVRQALDPDIGDAKGAFIYSSPTVCEYAGMDTTSLGELRGSYKRAYAFIDEASHAWNLVTGFKIGATDLKWMSQVQTAPSLIGFIEGAPPVPAENYQDPEGEAPSSSIVFSRASTVTHEYAYSDEDSNGVSVETSYGMGAAWDVSAGLAVQTKLTKGKVGASVKASVESTGSDLRSFEREETTTRTHDTSMALTGSFDKAEKRFKPNNVGIALVESSVADLFALRLILGGGQTGPVVSYQLQPNQDIPRDRNLVVFNINPNYSKQGCLDGKYGLEADETNYPNATAGSSNDLSFYKPVEAYRIRTKIERDEAQREGSHQQLKLNSIWKAGGKVPVNAQKTSTRRNLCNSYVWTADGGTYTEAHTTMDSFTEEIGLDYSRNVDAGVSTEGETEGPAFYMKGTTDYLYKSSVKVTQKKSKTSSEGFELKTELPGPCNIRDSEHAKIAGRVDAYRWMSFLLQPNNDNVQAFFNSVVDDAWLQSNDADAAVLRRLKANPDMVSKTQAWRVMHRCTYVSRIPEKITAAAVVSVDASPAKKKAAGFDASANWEIVASLEPLLRGCKSRQEVFQVVNDNVKTLLPALYKSSKYSQIISPLVTYMASVVGAE</sequence>
<evidence type="ECO:0000313" key="3">
    <source>
        <dbReference type="Proteomes" id="UP000245768"/>
    </source>
</evidence>
<reference evidence="2 3" key="1">
    <citation type="journal article" date="2018" name="Mol. Biol. Evol.">
        <title>Broad Genomic Sampling Reveals a Smut Pathogenic Ancestry of the Fungal Clade Ustilaginomycotina.</title>
        <authorList>
            <person name="Kijpornyongpan T."/>
            <person name="Mondo S.J."/>
            <person name="Barry K."/>
            <person name="Sandor L."/>
            <person name="Lee J."/>
            <person name="Lipzen A."/>
            <person name="Pangilinan J."/>
            <person name="LaButti K."/>
            <person name="Hainaut M."/>
            <person name="Henrissat B."/>
            <person name="Grigoriev I.V."/>
            <person name="Spatafora J.W."/>
            <person name="Aime M.C."/>
        </authorList>
    </citation>
    <scope>NUCLEOTIDE SEQUENCE [LARGE SCALE GENOMIC DNA]</scope>
    <source>
        <strain evidence="2 3">MCA 4198</strain>
    </source>
</reference>
<feature type="compositionally biased region" description="Polar residues" evidence="1">
    <location>
        <begin position="487"/>
        <end position="504"/>
    </location>
</feature>
<feature type="region of interest" description="Disordered" evidence="1">
    <location>
        <begin position="468"/>
        <end position="611"/>
    </location>
</feature>
<dbReference type="RefSeq" id="XP_025374007.1">
    <property type="nucleotide sequence ID" value="XM_025525381.1"/>
</dbReference>
<feature type="compositionally biased region" description="Low complexity" evidence="1">
    <location>
        <begin position="563"/>
        <end position="611"/>
    </location>
</feature>